<dbReference type="InterPro" id="IPR003680">
    <property type="entry name" value="Flavodoxin_fold"/>
</dbReference>
<evidence type="ECO:0000259" key="5">
    <source>
        <dbReference type="PROSITE" id="PS51186"/>
    </source>
</evidence>
<accession>A0A377H4U3</accession>
<dbReference type="InterPro" id="IPR029039">
    <property type="entry name" value="Flavoprotein-like_sf"/>
</dbReference>
<evidence type="ECO:0000256" key="2">
    <source>
        <dbReference type="ARBA" id="ARBA00022630"/>
    </source>
</evidence>
<evidence type="ECO:0000256" key="3">
    <source>
        <dbReference type="ARBA" id="ARBA00022827"/>
    </source>
</evidence>
<gene>
    <name evidence="6" type="primary">mdaB_1</name>
    <name evidence="6" type="ORF">NCTC11413_00751</name>
</gene>
<dbReference type="InterPro" id="IPR052397">
    <property type="entry name" value="NADPH-QR_MdaB"/>
</dbReference>
<evidence type="ECO:0000313" key="7">
    <source>
        <dbReference type="Proteomes" id="UP000254232"/>
    </source>
</evidence>
<dbReference type="Proteomes" id="UP000254232">
    <property type="component" value="Unassembled WGS sequence"/>
</dbReference>
<dbReference type="AlphaFoldDB" id="A0A377H4U3"/>
<organism evidence="6 7">
    <name type="scientific">Gallibacterium anatis</name>
    <dbReference type="NCBI Taxonomy" id="750"/>
    <lineage>
        <taxon>Bacteria</taxon>
        <taxon>Pseudomonadati</taxon>
        <taxon>Pseudomonadota</taxon>
        <taxon>Gammaproteobacteria</taxon>
        <taxon>Pasteurellales</taxon>
        <taxon>Pasteurellaceae</taxon>
        <taxon>Gallibacterium</taxon>
    </lineage>
</organism>
<dbReference type="InterPro" id="IPR000182">
    <property type="entry name" value="GNAT_dom"/>
</dbReference>
<keyword evidence="3" id="KW-0274">FAD</keyword>
<dbReference type="Pfam" id="PF02525">
    <property type="entry name" value="Flavodoxin_2"/>
    <property type="match status" value="1"/>
</dbReference>
<dbReference type="SUPFAM" id="SSF52218">
    <property type="entry name" value="Flavoproteins"/>
    <property type="match status" value="1"/>
</dbReference>
<dbReference type="PROSITE" id="PS51186">
    <property type="entry name" value="GNAT"/>
    <property type="match status" value="1"/>
</dbReference>
<dbReference type="InterPro" id="IPR016181">
    <property type="entry name" value="Acyl_CoA_acyltransferase"/>
</dbReference>
<comment type="similarity">
    <text evidence="4">Belongs to the oxidoreductase MdaB family.</text>
</comment>
<name>A0A377H4U3_9PAST</name>
<evidence type="ECO:0000256" key="4">
    <source>
        <dbReference type="ARBA" id="ARBA00037981"/>
    </source>
</evidence>
<dbReference type="SUPFAM" id="SSF55729">
    <property type="entry name" value="Acyl-CoA N-acyltransferases (Nat)"/>
    <property type="match status" value="1"/>
</dbReference>
<protein>
    <submittedName>
        <fullName evidence="6">Modulator of drug activity B</fullName>
    </submittedName>
</protein>
<evidence type="ECO:0000313" key="6">
    <source>
        <dbReference type="EMBL" id="STO37636.1"/>
    </source>
</evidence>
<dbReference type="Gene3D" id="3.40.50.360">
    <property type="match status" value="1"/>
</dbReference>
<dbReference type="CDD" id="cd04301">
    <property type="entry name" value="NAT_SF"/>
    <property type="match status" value="1"/>
</dbReference>
<proteinExistence type="inferred from homology"/>
<dbReference type="Pfam" id="PF13508">
    <property type="entry name" value="Acetyltransf_7"/>
    <property type="match status" value="1"/>
</dbReference>
<evidence type="ECO:0000256" key="1">
    <source>
        <dbReference type="ARBA" id="ARBA00001974"/>
    </source>
</evidence>
<keyword evidence="2" id="KW-0285">Flavoprotein</keyword>
<dbReference type="EMBL" id="UGGZ01000001">
    <property type="protein sequence ID" value="STO37636.1"/>
    <property type="molecule type" value="Genomic_DNA"/>
</dbReference>
<dbReference type="Gene3D" id="3.40.630.30">
    <property type="match status" value="1"/>
</dbReference>
<dbReference type="PANTHER" id="PTHR46305">
    <property type="match status" value="1"/>
</dbReference>
<sequence length="371" mass="41269">MNILLLNGGKSFGHSHGELNATLHEEAKKLLTELGHSVQETHIDAVYDIEAEIEKYLWMDAVIYQMPGWWMGEPWIVKKYIDEVFTLGHGKIYQSDGRHRVNPTEGYGTGGLLQGRKHMLSLTWNAPIEAFTRKGDFFDGVGVDGVYLHFHKANEFVGTTALPTFICNDVIKSPNVPMYLENYRKHLMEVFGKAEWGFMEKHFDIRPEIPADAKAVARVIKAAFTGEPMSDGTEADLVARLREDPAFVLSLVAEKDGDIIGHILFSEALISGEKVLALAPLSVSPEWQKQGVGTALIKAAHQTLEQSDYPAVVVLGHADYYARFGYEKAADYGINAPFDVPEEALRVRRLKDSPLPSGVIQYAAAFGMESF</sequence>
<dbReference type="GO" id="GO:0016747">
    <property type="term" value="F:acyltransferase activity, transferring groups other than amino-acyl groups"/>
    <property type="evidence" value="ECO:0007669"/>
    <property type="project" value="InterPro"/>
</dbReference>
<dbReference type="PANTHER" id="PTHR46305:SF3">
    <property type="entry name" value="NADPH:QUINONE OXIDOREDUCTASE MDAB"/>
    <property type="match status" value="1"/>
</dbReference>
<comment type="cofactor">
    <cofactor evidence="1">
        <name>FAD</name>
        <dbReference type="ChEBI" id="CHEBI:57692"/>
    </cofactor>
</comment>
<reference evidence="6 7" key="1">
    <citation type="submission" date="2018-06" db="EMBL/GenBank/DDBJ databases">
        <authorList>
            <consortium name="Pathogen Informatics"/>
            <person name="Doyle S."/>
        </authorList>
    </citation>
    <scope>NUCLEOTIDE SEQUENCE [LARGE SCALE GENOMIC DNA]</scope>
    <source>
        <strain evidence="6 7">NCTC11413</strain>
    </source>
</reference>
<feature type="domain" description="N-acetyltransferase" evidence="5">
    <location>
        <begin position="203"/>
        <end position="352"/>
    </location>
</feature>